<feature type="transmembrane region" description="Helical" evidence="1">
    <location>
        <begin position="713"/>
        <end position="736"/>
    </location>
</feature>
<evidence type="ECO:0008006" key="4">
    <source>
        <dbReference type="Google" id="ProtNLM"/>
    </source>
</evidence>
<reference evidence="2 3" key="2">
    <citation type="submission" date="2017-10" db="EMBL/GenBank/DDBJ databases">
        <title>Genome analyses suggest a sexual origin of heterokaryosis in a supposedly ancient asexual fungus.</title>
        <authorList>
            <person name="Corradi N."/>
            <person name="Sedzielewska K."/>
            <person name="Noel J."/>
            <person name="Charron P."/>
            <person name="Farinelli L."/>
            <person name="Marton T."/>
            <person name="Kruger M."/>
            <person name="Pelin A."/>
            <person name="Brachmann A."/>
            <person name="Corradi N."/>
        </authorList>
    </citation>
    <scope>NUCLEOTIDE SEQUENCE [LARGE SCALE GENOMIC DNA]</scope>
    <source>
        <strain evidence="2 3">A1</strain>
    </source>
</reference>
<dbReference type="VEuPathDB" id="FungiDB:FUN_018010"/>
<dbReference type="SUPFAM" id="SSF69322">
    <property type="entry name" value="Tricorn protease domain 2"/>
    <property type="match status" value="1"/>
</dbReference>
<feature type="transmembrane region" description="Helical" evidence="1">
    <location>
        <begin position="742"/>
        <end position="762"/>
    </location>
</feature>
<protein>
    <recommendedName>
        <fullName evidence="4">Ion transport domain-containing protein</fullName>
    </recommendedName>
</protein>
<dbReference type="InterPro" id="IPR023298">
    <property type="entry name" value="ATPase_P-typ_TM_dom_sf"/>
</dbReference>
<proteinExistence type="predicted"/>
<name>A0A2N0RSP2_9GLOM</name>
<evidence type="ECO:0000313" key="2">
    <source>
        <dbReference type="EMBL" id="PKC66312.1"/>
    </source>
</evidence>
<keyword evidence="1" id="KW-0472">Membrane</keyword>
<sequence length="1010" mass="121240">MSDTTKKIKIDKIEYGHIQSKLHNGPITKLEISPNEKYLVTYSQFDRSIVGWNVVEDINEGKLEPDYKIDFIISKGIIEQICVSDDKKLAYIFEKRLEIIDICNNKEVELNLKFDACYYTFNFNLKGELILYDDVRNRIYSIQIKNSKCMCKRIYEISKDFQFISISKDDKLYFASNDSIYECNIFTGKSIRIFYNDENNKYNKLMINISSNERFTCLKIKDKIIIYSIELDIPIASLDINNDTQLYNFMKLTGSSNLLLPLLNNSEIWNSIMKHYWEKRLKHSEQNNELSKEYRTESLPNQIQITNEYAFRVINGYVWKIKLENSDEILENLNKYFNNNNNIVKESYETYERLAIHLFNSHINIKYEDISTEKFKFKEENQEPIELSQNLIKWNIKINYKNTELQVYKKIDVDNEWSLICEKRIDEFNICYTPKLLSDNYIFILTTFGIFIYHFDEVKKSIFLSYFYNMNLDKYDDTEKLQFHYEKVFSTPTLPLPNYDSFKLNDSWVSYIIDNKENLLKYGAELLSFAIKEHKSELIDKIYNKSIIYFKEDVRNNRMFLSIFSCMMPLLNEYYPEYISKYLLETNLIVDSPFYTITYNLHLHSFQYFQIFDLTLWSEYQNNKKVNYILNTIQQLACHIYKFSTNITKPTKPTITFMIPYIKFVSYPQKYDWFLELIKPQPSPFIEAINENFYKTWNGEALINFKWNIYGRYYYMIIWIMFMTLFGCFTIVATIPQLYNNGFIRIQLLINSIILGFIHLSFEIRQIVYNPIKWIYDFWNKIGIIAYLLPIYTSIYWLIINDRNDHIIRLLTFSCLFLNIKFLLFFRVFESFSFANSFYILLPLNIKTIKYINLTSIFTIYKIIKGDLSEFLEFAYFEPSFIILVVLFSLLIIIYLMNLFIELLNMAINKDNDRVSYLVQKAEILAEIELFYLLPNQRRWKSWFPEVMHYHANINKTREKVKELISKGELNIKEFPKLKEDLLIKLNLQPVDEVSLRRLLEEIQKMQSNQ</sequence>
<evidence type="ECO:0000313" key="3">
    <source>
        <dbReference type="Proteomes" id="UP000232688"/>
    </source>
</evidence>
<dbReference type="Proteomes" id="UP000232688">
    <property type="component" value="Unassembled WGS sequence"/>
</dbReference>
<reference evidence="2 3" key="1">
    <citation type="submission" date="2017-10" db="EMBL/GenBank/DDBJ databases">
        <title>Extensive intraspecific genome diversity in a model arbuscular mycorrhizal fungus.</title>
        <authorList>
            <person name="Chen E.C.H."/>
            <person name="Morin E."/>
            <person name="Baudet D."/>
            <person name="Noel J."/>
            <person name="Ndikumana S."/>
            <person name="Charron P."/>
            <person name="St-Onge C."/>
            <person name="Giorgi J."/>
            <person name="Grigoriev I.V."/>
            <person name="Roux C."/>
            <person name="Martin F.M."/>
            <person name="Corradi N."/>
        </authorList>
    </citation>
    <scope>NUCLEOTIDE SEQUENCE [LARGE SCALE GENOMIC DNA]</scope>
    <source>
        <strain evidence="2 3">A1</strain>
    </source>
</reference>
<feature type="transmembrane region" description="Helical" evidence="1">
    <location>
        <begin position="782"/>
        <end position="800"/>
    </location>
</feature>
<evidence type="ECO:0000256" key="1">
    <source>
        <dbReference type="SAM" id="Phobius"/>
    </source>
</evidence>
<keyword evidence="1" id="KW-1133">Transmembrane helix</keyword>
<organism evidence="2 3">
    <name type="scientific">Rhizophagus irregularis</name>
    <dbReference type="NCBI Taxonomy" id="588596"/>
    <lineage>
        <taxon>Eukaryota</taxon>
        <taxon>Fungi</taxon>
        <taxon>Fungi incertae sedis</taxon>
        <taxon>Mucoromycota</taxon>
        <taxon>Glomeromycotina</taxon>
        <taxon>Glomeromycetes</taxon>
        <taxon>Glomerales</taxon>
        <taxon>Glomeraceae</taxon>
        <taxon>Rhizophagus</taxon>
    </lineage>
</organism>
<feature type="transmembrane region" description="Helical" evidence="1">
    <location>
        <begin position="838"/>
        <end position="861"/>
    </location>
</feature>
<dbReference type="VEuPathDB" id="FungiDB:RhiirA1_459894"/>
<dbReference type="SUPFAM" id="SSF81665">
    <property type="entry name" value="Calcium ATPase, transmembrane domain M"/>
    <property type="match status" value="1"/>
</dbReference>
<keyword evidence="1" id="KW-0812">Transmembrane</keyword>
<dbReference type="Gene3D" id="2.130.10.10">
    <property type="entry name" value="YVTN repeat-like/Quinoprotein amine dehydrogenase"/>
    <property type="match status" value="1"/>
</dbReference>
<dbReference type="AlphaFoldDB" id="A0A2N0RSP2"/>
<dbReference type="VEuPathDB" id="FungiDB:FUN_012760"/>
<feature type="transmembrane region" description="Helical" evidence="1">
    <location>
        <begin position="881"/>
        <end position="901"/>
    </location>
</feature>
<dbReference type="VEuPathDB" id="FungiDB:RhiirFUN_014375"/>
<dbReference type="EMBL" id="LLXH01000473">
    <property type="protein sequence ID" value="PKC66312.1"/>
    <property type="molecule type" value="Genomic_DNA"/>
</dbReference>
<dbReference type="VEuPathDB" id="FungiDB:FUN_012761"/>
<accession>A0A2N0RSP2</accession>
<feature type="transmembrane region" description="Helical" evidence="1">
    <location>
        <begin position="806"/>
        <end position="826"/>
    </location>
</feature>
<gene>
    <name evidence="2" type="ORF">RhiirA1_459894</name>
</gene>
<comment type="caution">
    <text evidence="2">The sequence shown here is derived from an EMBL/GenBank/DDBJ whole genome shotgun (WGS) entry which is preliminary data.</text>
</comment>
<dbReference type="InterPro" id="IPR015943">
    <property type="entry name" value="WD40/YVTN_repeat-like_dom_sf"/>
</dbReference>